<protein>
    <submittedName>
        <fullName evidence="1">Uncharacterized protein</fullName>
    </submittedName>
</protein>
<evidence type="ECO:0000313" key="1">
    <source>
        <dbReference type="EMBL" id="ODN30287.1"/>
    </source>
</evidence>
<proteinExistence type="predicted"/>
<sequence>MQELIFWIIFLTVSISLLISQSLVKVEKPVVPVPQGTLIETLPDPKKEDPALVLEYESVIVRERLAELDRNTSLVYGLGKSSGPDLNVPLIKESSRQLALQQIISKLETKKSIIKEFLRKGIPDQDYLAELESLTEKAFWQLYSVIAFEEGTLISTFRIWTKTEKQIVTYYSLIVFNHDYALSYVLSLYPELAVIAYSGKQMSFETLWLAAFRTEQ</sequence>
<dbReference type="OrthoDB" id="44749at2"/>
<accession>A0A1E3G1Z9</accession>
<keyword evidence="2" id="KW-1185">Reference proteome</keyword>
<evidence type="ECO:0000313" key="2">
    <source>
        <dbReference type="Proteomes" id="UP000094570"/>
    </source>
</evidence>
<organism evidence="1 2">
    <name type="scientific">Fervidobacterium thailandense</name>
    <dbReference type="NCBI Taxonomy" id="1008305"/>
    <lineage>
        <taxon>Bacteria</taxon>
        <taxon>Thermotogati</taxon>
        <taxon>Thermotogota</taxon>
        <taxon>Thermotogae</taxon>
        <taxon>Thermotogales</taxon>
        <taxon>Fervidobacteriaceae</taxon>
        <taxon>Fervidobacterium</taxon>
    </lineage>
</organism>
<dbReference type="STRING" id="1008305.A4H02_06265"/>
<gene>
    <name evidence="1" type="ORF">A4H02_06265</name>
</gene>
<dbReference type="AlphaFoldDB" id="A0A1E3G1Z9"/>
<dbReference type="Proteomes" id="UP000094570">
    <property type="component" value="Unassembled WGS sequence"/>
</dbReference>
<name>A0A1E3G1Z9_9BACT</name>
<dbReference type="RefSeq" id="WP_069293311.1">
    <property type="nucleotide sequence ID" value="NZ_CP140110.1"/>
</dbReference>
<dbReference type="EMBL" id="LWAF01000008">
    <property type="protein sequence ID" value="ODN30287.1"/>
    <property type="molecule type" value="Genomic_DNA"/>
</dbReference>
<comment type="caution">
    <text evidence="1">The sequence shown here is derived from an EMBL/GenBank/DDBJ whole genome shotgun (WGS) entry which is preliminary data.</text>
</comment>
<reference evidence="2" key="1">
    <citation type="submission" date="2016-04" db="EMBL/GenBank/DDBJ databases">
        <title>The genome sequence project of a novel Fervidobacterium isolate from a hot spring in Thailand.</title>
        <authorList>
            <person name="Gonzalez J.M."/>
            <person name="Cuecas A."/>
            <person name="Kanoksilapatham W."/>
        </authorList>
    </citation>
    <scope>NUCLEOTIDE SEQUENCE [LARGE SCALE GENOMIC DNA]</scope>
    <source>
        <strain evidence="2">FC2004</strain>
    </source>
</reference>